<name>A0A3E1Q6D0_9FLAO</name>
<sequence>MKILKIVVILLCFVGCKDSFNKETPVTNGIVPLVTNMSTSESKSEKQTDDKTTITNQSDAHLKKYSITKSNQKKFEGWRHGDATIFLVTQPYKRNNREEVKVGEFHKDGTFDFKMPSSVNFDTTVSNFFKCEGTASTEKTDYKMPKTGVIPVFFSIKKNENEIGVLSLATSRQQVYNNSPFGKYHGHPGYRLQFWFAEASTGAYTICKRNIEATDNAEITKQIAITDVYDLSFNQGWNYVKTEIKEDQMVGDVPYYKAKKYTVEPSLPNDVKWVFKEH</sequence>
<protein>
    <submittedName>
        <fullName evidence="1">Uncharacterized protein</fullName>
    </submittedName>
</protein>
<reference evidence="1 2" key="1">
    <citation type="journal article" date="2007" name="Int. J. Syst. Evol. Microbiol.">
        <title>Marixanthomonas ophiurae gen. nov., sp. nov., a marine bacterium of the family Flavobacteriaceae isolated from a deep-sea brittle star.</title>
        <authorList>
            <person name="Romanenko L.A."/>
            <person name="Uchino M."/>
            <person name="Frolova G.M."/>
            <person name="Mikhailov V.V."/>
        </authorList>
    </citation>
    <scope>NUCLEOTIDE SEQUENCE [LARGE SCALE GENOMIC DNA]</scope>
    <source>
        <strain evidence="1 2">KMM 3046</strain>
    </source>
</reference>
<accession>A0A3E1Q6D0</accession>
<dbReference type="Proteomes" id="UP000261082">
    <property type="component" value="Unassembled WGS sequence"/>
</dbReference>
<gene>
    <name evidence="1" type="ORF">DZ858_10575</name>
</gene>
<dbReference type="EMBL" id="QVID01000002">
    <property type="protein sequence ID" value="RFN57688.1"/>
    <property type="molecule type" value="Genomic_DNA"/>
</dbReference>
<evidence type="ECO:0000313" key="1">
    <source>
        <dbReference type="EMBL" id="RFN57688.1"/>
    </source>
</evidence>
<evidence type="ECO:0000313" key="2">
    <source>
        <dbReference type="Proteomes" id="UP000261082"/>
    </source>
</evidence>
<keyword evidence="2" id="KW-1185">Reference proteome</keyword>
<organism evidence="1 2">
    <name type="scientific">Marixanthomonas ophiurae</name>
    <dbReference type="NCBI Taxonomy" id="387659"/>
    <lineage>
        <taxon>Bacteria</taxon>
        <taxon>Pseudomonadati</taxon>
        <taxon>Bacteroidota</taxon>
        <taxon>Flavobacteriia</taxon>
        <taxon>Flavobacteriales</taxon>
        <taxon>Flavobacteriaceae</taxon>
        <taxon>Marixanthomonas</taxon>
    </lineage>
</organism>
<dbReference type="RefSeq" id="WP_117159636.1">
    <property type="nucleotide sequence ID" value="NZ_QVID01000002.1"/>
</dbReference>
<dbReference type="OrthoDB" id="1425186at2"/>
<comment type="caution">
    <text evidence="1">The sequence shown here is derived from an EMBL/GenBank/DDBJ whole genome shotgun (WGS) entry which is preliminary data.</text>
</comment>
<dbReference type="AlphaFoldDB" id="A0A3E1Q6D0"/>
<proteinExistence type="predicted"/>